<name>A0A9Q0FRR0_9ROSI</name>
<dbReference type="PANTHER" id="PTHR34223">
    <property type="entry name" value="OS11G0201299 PROTEIN"/>
    <property type="match status" value="1"/>
</dbReference>
<reference evidence="1" key="1">
    <citation type="submission" date="2022-02" db="EMBL/GenBank/DDBJ databases">
        <authorList>
            <person name="Henning P.M."/>
            <person name="McCubbin A.G."/>
            <person name="Shore J.S."/>
        </authorList>
    </citation>
    <scope>NUCLEOTIDE SEQUENCE</scope>
    <source>
        <strain evidence="1">F60SS</strain>
        <tissue evidence="1">Leaves</tissue>
    </source>
</reference>
<dbReference type="EMBL" id="JAKUCV010004137">
    <property type="protein sequence ID" value="KAJ4836396.1"/>
    <property type="molecule type" value="Genomic_DNA"/>
</dbReference>
<keyword evidence="2" id="KW-1185">Reference proteome</keyword>
<protein>
    <recommendedName>
        <fullName evidence="3">F-box domain-containing protein</fullName>
    </recommendedName>
</protein>
<dbReference type="Gene3D" id="1.20.1280.50">
    <property type="match status" value="1"/>
</dbReference>
<evidence type="ECO:0000313" key="2">
    <source>
        <dbReference type="Proteomes" id="UP001141552"/>
    </source>
</evidence>
<feature type="non-terminal residue" evidence="1">
    <location>
        <position position="1"/>
    </location>
</feature>
<dbReference type="SUPFAM" id="SSF81383">
    <property type="entry name" value="F-box domain"/>
    <property type="match status" value="1"/>
</dbReference>
<dbReference type="Proteomes" id="UP001141552">
    <property type="component" value="Unassembled WGS sequence"/>
</dbReference>
<dbReference type="OrthoDB" id="811707at2759"/>
<dbReference type="PANTHER" id="PTHR34223:SF51">
    <property type="entry name" value="OS06G0556300 PROTEIN"/>
    <property type="match status" value="1"/>
</dbReference>
<gene>
    <name evidence="1" type="ORF">Tsubulata_021522</name>
</gene>
<dbReference type="AlphaFoldDB" id="A0A9Q0FRR0"/>
<comment type="caution">
    <text evidence="1">The sequence shown here is derived from an EMBL/GenBank/DDBJ whole genome shotgun (WGS) entry which is preliminary data.</text>
</comment>
<dbReference type="SUPFAM" id="SSF52058">
    <property type="entry name" value="L domain-like"/>
    <property type="match status" value="1"/>
</dbReference>
<sequence>MEGGGVDRLSELPEEIFLQILSKLKGDRKSMYRICSLSKQWLNLPASFAQDFVYDSRHKEGGEYFTNGNDNIITDCNNGRRHSHRMQALLSQIRKVAKIGKLEYTYRLSRKESFFQYDLFKLARDRDVQCLILHAYGATRGGLSSDGPFCLRKFSSLTTLHLTYFCLDFGTVDPLVPVTMTVRSLVLVDCLIRDQLSCDFSTSWPNLEELQMVGCRFRGFQEKVKILCGSKLAKLTMESNRFGPGMDDISGDGVKWFRFVQQFTLLEALPKLKLQSLEHAEVDVSYHIKRDPTLELNMNELISLMWSDEEDQDDCRTWVCLRLFDLLRGIGNAEFLSLSSATVQVLSEVLDDLVEDQPSLFHRLKFLKLEGNLTSSFQQEIPDENPIQLELLL</sequence>
<dbReference type="InterPro" id="IPR036047">
    <property type="entry name" value="F-box-like_dom_sf"/>
</dbReference>
<proteinExistence type="predicted"/>
<evidence type="ECO:0000313" key="1">
    <source>
        <dbReference type="EMBL" id="KAJ4836396.1"/>
    </source>
</evidence>
<accession>A0A9Q0FRR0</accession>
<dbReference type="Gene3D" id="3.80.10.10">
    <property type="entry name" value="Ribonuclease Inhibitor"/>
    <property type="match status" value="1"/>
</dbReference>
<reference evidence="1" key="2">
    <citation type="journal article" date="2023" name="Plants (Basel)">
        <title>Annotation of the Turnera subulata (Passifloraceae) Draft Genome Reveals the S-Locus Evolved after the Divergence of Turneroideae from Passifloroideae in a Stepwise Manner.</title>
        <authorList>
            <person name="Henning P.M."/>
            <person name="Roalson E.H."/>
            <person name="Mir W."/>
            <person name="McCubbin A.G."/>
            <person name="Shore J.S."/>
        </authorList>
    </citation>
    <scope>NUCLEOTIDE SEQUENCE</scope>
    <source>
        <strain evidence="1">F60SS</strain>
    </source>
</reference>
<evidence type="ECO:0008006" key="3">
    <source>
        <dbReference type="Google" id="ProtNLM"/>
    </source>
</evidence>
<dbReference type="InterPro" id="IPR053197">
    <property type="entry name" value="F-box_SCFL_complex_component"/>
</dbReference>
<organism evidence="1 2">
    <name type="scientific">Turnera subulata</name>
    <dbReference type="NCBI Taxonomy" id="218843"/>
    <lineage>
        <taxon>Eukaryota</taxon>
        <taxon>Viridiplantae</taxon>
        <taxon>Streptophyta</taxon>
        <taxon>Embryophyta</taxon>
        <taxon>Tracheophyta</taxon>
        <taxon>Spermatophyta</taxon>
        <taxon>Magnoliopsida</taxon>
        <taxon>eudicotyledons</taxon>
        <taxon>Gunneridae</taxon>
        <taxon>Pentapetalae</taxon>
        <taxon>rosids</taxon>
        <taxon>fabids</taxon>
        <taxon>Malpighiales</taxon>
        <taxon>Passifloraceae</taxon>
        <taxon>Turnera</taxon>
    </lineage>
</organism>
<dbReference type="InterPro" id="IPR032675">
    <property type="entry name" value="LRR_dom_sf"/>
</dbReference>